<dbReference type="PROSITE" id="PS50011">
    <property type="entry name" value="PROTEIN_KINASE_DOM"/>
    <property type="match status" value="1"/>
</dbReference>
<dbReference type="InterPro" id="IPR000719">
    <property type="entry name" value="Prot_kinase_dom"/>
</dbReference>
<evidence type="ECO:0000256" key="2">
    <source>
        <dbReference type="SAM" id="MobiDB-lite"/>
    </source>
</evidence>
<evidence type="ECO:0000313" key="5">
    <source>
        <dbReference type="Proteomes" id="UP001175271"/>
    </source>
</evidence>
<dbReference type="Pfam" id="PF00069">
    <property type="entry name" value="Pkinase"/>
    <property type="match status" value="1"/>
</dbReference>
<dbReference type="EMBL" id="JAUCMV010000001">
    <property type="protein sequence ID" value="KAK0422896.1"/>
    <property type="molecule type" value="Genomic_DNA"/>
</dbReference>
<dbReference type="GO" id="GO:0045747">
    <property type="term" value="P:positive regulation of Notch signaling pathway"/>
    <property type="evidence" value="ECO:0007669"/>
    <property type="project" value="TreeGrafter"/>
</dbReference>
<dbReference type="InterPro" id="IPR011009">
    <property type="entry name" value="Kinase-like_dom_sf"/>
</dbReference>
<feature type="region of interest" description="Disordered" evidence="2">
    <location>
        <begin position="355"/>
        <end position="377"/>
    </location>
</feature>
<name>A0AA39M600_9BILA</name>
<comment type="caution">
    <text evidence="4">The sequence shown here is derived from an EMBL/GenBank/DDBJ whole genome shotgun (WGS) entry which is preliminary data.</text>
</comment>
<evidence type="ECO:0000259" key="3">
    <source>
        <dbReference type="PROSITE" id="PS50011"/>
    </source>
</evidence>
<reference evidence="4" key="1">
    <citation type="submission" date="2023-06" db="EMBL/GenBank/DDBJ databases">
        <title>Genomic analysis of the entomopathogenic nematode Steinernema hermaphroditum.</title>
        <authorList>
            <person name="Schwarz E.M."/>
            <person name="Heppert J.K."/>
            <person name="Baniya A."/>
            <person name="Schwartz H.T."/>
            <person name="Tan C.-H."/>
            <person name="Antoshechkin I."/>
            <person name="Sternberg P.W."/>
            <person name="Goodrich-Blair H."/>
            <person name="Dillman A.R."/>
        </authorList>
    </citation>
    <scope>NUCLEOTIDE SEQUENCE</scope>
    <source>
        <strain evidence="4">PS9179</strain>
        <tissue evidence="4">Whole animal</tissue>
    </source>
</reference>
<dbReference type="GO" id="GO:0035612">
    <property type="term" value="F:AP-2 adaptor complex binding"/>
    <property type="evidence" value="ECO:0007669"/>
    <property type="project" value="TreeGrafter"/>
</dbReference>
<accession>A0AA39M600</accession>
<sequence length="570" mass="63320">MVAILRTVGNFLKPEKSDRPGGTANNFIGMKMMLQGRRLKVRSLLAEDESGQVFSVQDVKNKETWFAVKRHVAVDPSAVAAVQKRIRIQQTVSGHPSFVKLVKGAEVVSGETTEFLVLSEFCPGGSVATLLKKRALSLEEVAKIFATACSAVRYLHNRPKPVVHRGIKAESILYDATGSVRLCGFDRATEEMYTADHHWTSQERSRLEKELDKLIPRQYRAPETFRIGESVAVGQAQDIWGLGCLLYQLCYRKHPFEGCETYRIAQADYALDAVSEYSIFHRLIQDALLPHPCDRPEIKEFCDAVLATALGHELDTGGVLERGFTPELKPSSPPEVKIRERDLIDLHWAQPDAPLIAFDSPKSPQTTHPTSQLAPPPGSEDIWQDFIFSRSSGAPTRQAQDPFGDPVELSPPSSTSRSLPDGTIALTELDVSPLSEGSQRSLRSVRSGDIYGNWTLMVSSAGLFSGFTYYKYKHQDDLSDEERVNRWKSGKETNIRALLSSLNDVLWASAEPWRVTLVDLISGEQVREQLQNALSILNPEKAGENSKLATLVVGALQVAWSHFLTFEESS</sequence>
<dbReference type="AlphaFoldDB" id="A0AA39M600"/>
<keyword evidence="1" id="KW-0547">Nucleotide-binding</keyword>
<dbReference type="InterPro" id="IPR036869">
    <property type="entry name" value="J_dom_sf"/>
</dbReference>
<proteinExistence type="predicted"/>
<feature type="compositionally biased region" description="Low complexity" evidence="2">
    <location>
        <begin position="410"/>
        <end position="420"/>
    </location>
</feature>
<gene>
    <name evidence="4" type="ORF">QR680_007853</name>
</gene>
<evidence type="ECO:0000256" key="1">
    <source>
        <dbReference type="ARBA" id="ARBA00022741"/>
    </source>
</evidence>
<dbReference type="SUPFAM" id="SSF46565">
    <property type="entry name" value="Chaperone J-domain"/>
    <property type="match status" value="1"/>
</dbReference>
<evidence type="ECO:0000313" key="4">
    <source>
        <dbReference type="EMBL" id="KAK0422896.1"/>
    </source>
</evidence>
<dbReference type="PANTHER" id="PTHR22967:SF105">
    <property type="entry name" value="CYCLIN-G-ASSOCIATED KINASE"/>
    <property type="match status" value="1"/>
</dbReference>
<dbReference type="PANTHER" id="PTHR22967">
    <property type="entry name" value="SERINE/THREONINE PROTEIN KINASE"/>
    <property type="match status" value="1"/>
</dbReference>
<dbReference type="Gene3D" id="1.10.510.10">
    <property type="entry name" value="Transferase(Phosphotransferase) domain 1"/>
    <property type="match status" value="1"/>
</dbReference>
<feature type="domain" description="Protein kinase" evidence="3">
    <location>
        <begin position="39"/>
        <end position="315"/>
    </location>
</feature>
<keyword evidence="5" id="KW-1185">Reference proteome</keyword>
<dbReference type="GO" id="GO:0005524">
    <property type="term" value="F:ATP binding"/>
    <property type="evidence" value="ECO:0007669"/>
    <property type="project" value="InterPro"/>
</dbReference>
<dbReference type="GO" id="GO:2000369">
    <property type="term" value="P:regulation of clathrin-dependent endocytosis"/>
    <property type="evidence" value="ECO:0007669"/>
    <property type="project" value="TreeGrafter"/>
</dbReference>
<feature type="compositionally biased region" description="Polar residues" evidence="2">
    <location>
        <begin position="362"/>
        <end position="373"/>
    </location>
</feature>
<dbReference type="Gene3D" id="1.10.287.110">
    <property type="entry name" value="DnaJ domain"/>
    <property type="match status" value="1"/>
</dbReference>
<dbReference type="SUPFAM" id="SSF56112">
    <property type="entry name" value="Protein kinase-like (PK-like)"/>
    <property type="match status" value="1"/>
</dbReference>
<organism evidence="4 5">
    <name type="scientific">Steinernema hermaphroditum</name>
    <dbReference type="NCBI Taxonomy" id="289476"/>
    <lineage>
        <taxon>Eukaryota</taxon>
        <taxon>Metazoa</taxon>
        <taxon>Ecdysozoa</taxon>
        <taxon>Nematoda</taxon>
        <taxon>Chromadorea</taxon>
        <taxon>Rhabditida</taxon>
        <taxon>Tylenchina</taxon>
        <taxon>Panagrolaimomorpha</taxon>
        <taxon>Strongyloidoidea</taxon>
        <taxon>Steinernematidae</taxon>
        <taxon>Steinernema</taxon>
    </lineage>
</organism>
<feature type="region of interest" description="Disordered" evidence="2">
    <location>
        <begin position="393"/>
        <end position="421"/>
    </location>
</feature>
<dbReference type="Proteomes" id="UP001175271">
    <property type="component" value="Unassembled WGS sequence"/>
</dbReference>
<protein>
    <recommendedName>
        <fullName evidence="3">Protein kinase domain-containing protein</fullName>
    </recommendedName>
</protein>
<dbReference type="GO" id="GO:0005737">
    <property type="term" value="C:cytoplasm"/>
    <property type="evidence" value="ECO:0007669"/>
    <property type="project" value="TreeGrafter"/>
</dbReference>
<dbReference type="GO" id="GO:0004674">
    <property type="term" value="F:protein serine/threonine kinase activity"/>
    <property type="evidence" value="ECO:0007669"/>
    <property type="project" value="TreeGrafter"/>
</dbReference>